<dbReference type="GeneID" id="92512494"/>
<dbReference type="AlphaFoldDB" id="A0A836G8D0"/>
<dbReference type="RefSeq" id="XP_067175357.1">
    <property type="nucleotide sequence ID" value="XM_067319982.1"/>
</dbReference>
<evidence type="ECO:0000313" key="2">
    <source>
        <dbReference type="EMBL" id="KAG5468419.1"/>
    </source>
</evidence>
<accession>A0A836G8D0</accession>
<dbReference type="OrthoDB" id="271318at2759"/>
<dbReference type="InterPro" id="IPR007511">
    <property type="entry name" value="DUF501"/>
</dbReference>
<proteinExistence type="predicted"/>
<dbReference type="Pfam" id="PF04417">
    <property type="entry name" value="DUF501"/>
    <property type="match status" value="1"/>
</dbReference>
<organism evidence="2 3">
    <name type="scientific">Leishmania martiniquensis</name>
    <dbReference type="NCBI Taxonomy" id="1580590"/>
    <lineage>
        <taxon>Eukaryota</taxon>
        <taxon>Discoba</taxon>
        <taxon>Euglenozoa</taxon>
        <taxon>Kinetoplastea</taxon>
        <taxon>Metakinetoplastina</taxon>
        <taxon>Trypanosomatida</taxon>
        <taxon>Trypanosomatidae</taxon>
        <taxon>Leishmaniinae</taxon>
        <taxon>Leishmania</taxon>
    </lineage>
</organism>
<sequence length="302" mass="33175">MPDERRATDGPPAAKHNPYAEAADPTRYRVADATLFTCAEHGGACVLCITAGKNGRNGRTAAVGATLFWLTCPNLNAIIARLEGHRCIQEVTKAISQHACLCHWHVQSHDEYTSRAKELLSPAQWSFFEAHFLAQGQPFLRKYGNAAVSHAADMKCLHALVAQTLAGVANPVGSIAVNFILLQHQLVSEAAEMRKAEQSGEDAKQLLLRSTLDSTAFFASFMSAFVGAVQALNCVDWRGLNDTPFEVPLPDSNLWRKAAVQYVWRSDSQLEGLFPDLCARALTVLSALEGMPPHRRRKRRIN</sequence>
<name>A0A836G8D0_9TRYP</name>
<evidence type="ECO:0000256" key="1">
    <source>
        <dbReference type="SAM" id="MobiDB-lite"/>
    </source>
</evidence>
<protein>
    <submittedName>
        <fullName evidence="2">Uncharacterized protein</fullName>
    </submittedName>
</protein>
<dbReference type="Proteomes" id="UP000673552">
    <property type="component" value="Chromosome 34"/>
</dbReference>
<dbReference type="EMBL" id="JAFEUZ010000034">
    <property type="protein sequence ID" value="KAG5468419.1"/>
    <property type="molecule type" value="Genomic_DNA"/>
</dbReference>
<dbReference type="PANTHER" id="PTHR37163:SF1">
    <property type="entry name" value="DUF501 DOMAIN-CONTAINING PROTEIN"/>
    <property type="match status" value="1"/>
</dbReference>
<evidence type="ECO:0000313" key="3">
    <source>
        <dbReference type="Proteomes" id="UP000673552"/>
    </source>
</evidence>
<comment type="caution">
    <text evidence="2">The sequence shown here is derived from an EMBL/GenBank/DDBJ whole genome shotgun (WGS) entry which is preliminary data.</text>
</comment>
<dbReference type="PANTHER" id="PTHR37163">
    <property type="entry name" value="CONSERVED PROTEIN"/>
    <property type="match status" value="1"/>
</dbReference>
<keyword evidence="3" id="KW-1185">Reference proteome</keyword>
<dbReference type="KEGG" id="lmat:92512494"/>
<feature type="region of interest" description="Disordered" evidence="1">
    <location>
        <begin position="1"/>
        <end position="21"/>
    </location>
</feature>
<reference evidence="2 3" key="1">
    <citation type="submission" date="2021-03" db="EMBL/GenBank/DDBJ databases">
        <title>Leishmania (Mundinia) martiniquensis Genome sequencing and assembly.</title>
        <authorList>
            <person name="Almutairi H."/>
            <person name="Gatherer D."/>
        </authorList>
    </citation>
    <scope>NUCLEOTIDE SEQUENCE [LARGE SCALE GENOMIC DNA]</scope>
    <source>
        <strain evidence="2">LSCM1</strain>
    </source>
</reference>
<gene>
    <name evidence="2" type="ORF">LSCM1_02399</name>
</gene>